<proteinExistence type="predicted"/>
<organism evidence="1 2">
    <name type="scientific">Gigaspora rosea</name>
    <dbReference type="NCBI Taxonomy" id="44941"/>
    <lineage>
        <taxon>Eukaryota</taxon>
        <taxon>Fungi</taxon>
        <taxon>Fungi incertae sedis</taxon>
        <taxon>Mucoromycota</taxon>
        <taxon>Glomeromycotina</taxon>
        <taxon>Glomeromycetes</taxon>
        <taxon>Diversisporales</taxon>
        <taxon>Gigasporaceae</taxon>
        <taxon>Gigaspora</taxon>
    </lineage>
</organism>
<dbReference type="EMBL" id="QKWP01000521">
    <property type="protein sequence ID" value="RIB18712.1"/>
    <property type="molecule type" value="Genomic_DNA"/>
</dbReference>
<gene>
    <name evidence="1" type="ORF">C2G38_2084924</name>
</gene>
<comment type="caution">
    <text evidence="1">The sequence shown here is derived from an EMBL/GenBank/DDBJ whole genome shotgun (WGS) entry which is preliminary data.</text>
</comment>
<accession>A0A397V9I6</accession>
<keyword evidence="2" id="KW-1185">Reference proteome</keyword>
<dbReference type="AlphaFoldDB" id="A0A397V9I6"/>
<protein>
    <submittedName>
        <fullName evidence="1">Uncharacterized protein</fullName>
    </submittedName>
</protein>
<name>A0A397V9I6_9GLOM</name>
<feature type="non-terminal residue" evidence="1">
    <location>
        <position position="68"/>
    </location>
</feature>
<sequence length="68" mass="7497">VETTCESIQKYKVNYVYTSPATIIKLVNDPLAQQYDLSSVDMILSGDLCSAGILVPNMKAKILSDDDR</sequence>
<dbReference type="SUPFAM" id="SSF56801">
    <property type="entry name" value="Acetyl-CoA synthetase-like"/>
    <property type="match status" value="1"/>
</dbReference>
<feature type="non-terminal residue" evidence="1">
    <location>
        <position position="1"/>
    </location>
</feature>
<dbReference type="OrthoDB" id="1898221at2759"/>
<evidence type="ECO:0000313" key="2">
    <source>
        <dbReference type="Proteomes" id="UP000266673"/>
    </source>
</evidence>
<dbReference type="Gene3D" id="3.40.50.980">
    <property type="match status" value="1"/>
</dbReference>
<reference evidence="1 2" key="1">
    <citation type="submission" date="2018-06" db="EMBL/GenBank/DDBJ databases">
        <title>Comparative genomics reveals the genomic features of Rhizophagus irregularis, R. cerebriforme, R. diaphanum and Gigaspora rosea, and their symbiotic lifestyle signature.</title>
        <authorList>
            <person name="Morin E."/>
            <person name="San Clemente H."/>
            <person name="Chen E.C.H."/>
            <person name="De La Providencia I."/>
            <person name="Hainaut M."/>
            <person name="Kuo A."/>
            <person name="Kohler A."/>
            <person name="Murat C."/>
            <person name="Tang N."/>
            <person name="Roy S."/>
            <person name="Loubradou J."/>
            <person name="Henrissat B."/>
            <person name="Grigoriev I.V."/>
            <person name="Corradi N."/>
            <person name="Roux C."/>
            <person name="Martin F.M."/>
        </authorList>
    </citation>
    <scope>NUCLEOTIDE SEQUENCE [LARGE SCALE GENOMIC DNA]</scope>
    <source>
        <strain evidence="1 2">DAOM 194757</strain>
    </source>
</reference>
<evidence type="ECO:0000313" key="1">
    <source>
        <dbReference type="EMBL" id="RIB18712.1"/>
    </source>
</evidence>
<dbReference type="Proteomes" id="UP000266673">
    <property type="component" value="Unassembled WGS sequence"/>
</dbReference>